<gene>
    <name evidence="2" type="ORF">B7R21_07840</name>
</gene>
<dbReference type="Proteomes" id="UP000256709">
    <property type="component" value="Unassembled WGS sequence"/>
</dbReference>
<dbReference type="PANTHER" id="PTHR33164:SF87">
    <property type="entry name" value="MULTIPLE ANTIBIOTIC RESISTANCE PROTEIN MARR"/>
    <property type="match status" value="1"/>
</dbReference>
<dbReference type="SMART" id="SM00347">
    <property type="entry name" value="HTH_MARR"/>
    <property type="match status" value="1"/>
</dbReference>
<protein>
    <recommendedName>
        <fullName evidence="1">HTH marR-type domain-containing protein</fullName>
    </recommendedName>
</protein>
<dbReference type="PROSITE" id="PS50995">
    <property type="entry name" value="HTH_MARR_2"/>
    <property type="match status" value="1"/>
</dbReference>
<comment type="caution">
    <text evidence="2">The sequence shown here is derived from an EMBL/GenBank/DDBJ whole genome shotgun (WGS) entry which is preliminary data.</text>
</comment>
<dbReference type="AlphaFoldDB" id="A0A3E0VV74"/>
<dbReference type="InterPro" id="IPR039422">
    <property type="entry name" value="MarR/SlyA-like"/>
</dbReference>
<dbReference type="EMBL" id="NBXA01000017">
    <property type="protein sequence ID" value="RFA13736.1"/>
    <property type="molecule type" value="Genomic_DNA"/>
</dbReference>
<dbReference type="Pfam" id="PF01047">
    <property type="entry name" value="MarR"/>
    <property type="match status" value="1"/>
</dbReference>
<dbReference type="SUPFAM" id="SSF46785">
    <property type="entry name" value="Winged helix' DNA-binding domain"/>
    <property type="match status" value="1"/>
</dbReference>
<evidence type="ECO:0000259" key="1">
    <source>
        <dbReference type="PROSITE" id="PS50995"/>
    </source>
</evidence>
<dbReference type="GO" id="GO:0006950">
    <property type="term" value="P:response to stress"/>
    <property type="evidence" value="ECO:0007669"/>
    <property type="project" value="TreeGrafter"/>
</dbReference>
<dbReference type="PANTHER" id="PTHR33164">
    <property type="entry name" value="TRANSCRIPTIONAL REGULATOR, MARR FAMILY"/>
    <property type="match status" value="1"/>
</dbReference>
<evidence type="ECO:0000313" key="2">
    <source>
        <dbReference type="EMBL" id="RFA13736.1"/>
    </source>
</evidence>
<dbReference type="InterPro" id="IPR000835">
    <property type="entry name" value="HTH_MarR-typ"/>
</dbReference>
<evidence type="ECO:0000313" key="3">
    <source>
        <dbReference type="Proteomes" id="UP000256709"/>
    </source>
</evidence>
<dbReference type="InterPro" id="IPR036388">
    <property type="entry name" value="WH-like_DNA-bd_sf"/>
</dbReference>
<feature type="domain" description="HTH marR-type" evidence="1">
    <location>
        <begin position="56"/>
        <end position="192"/>
    </location>
</feature>
<accession>A0A3E0VV74</accession>
<reference evidence="2 3" key="1">
    <citation type="submission" date="2017-04" db="EMBL/GenBank/DDBJ databases">
        <title>Comparative genome analysis of Subtercola boreus.</title>
        <authorList>
            <person name="Cho Y.-J."/>
            <person name="Cho A."/>
            <person name="Kim O.-S."/>
            <person name="Lee J.-I."/>
        </authorList>
    </citation>
    <scope>NUCLEOTIDE SEQUENCE [LARGE SCALE GENOMIC DNA]</scope>
    <source>
        <strain evidence="2 3">P27444</strain>
    </source>
</reference>
<dbReference type="Gene3D" id="1.10.10.10">
    <property type="entry name" value="Winged helix-like DNA-binding domain superfamily/Winged helix DNA-binding domain"/>
    <property type="match status" value="1"/>
</dbReference>
<dbReference type="GO" id="GO:0003700">
    <property type="term" value="F:DNA-binding transcription factor activity"/>
    <property type="evidence" value="ECO:0007669"/>
    <property type="project" value="InterPro"/>
</dbReference>
<proteinExistence type="predicted"/>
<sequence length="201" mass="22151">MLVRTPLFLAAEIQLKVAAPMALLSPETDSAEPSPLVALTRNPRKIAKKTLPVSGVDEYASALHLLDVEHRKLRTGFADHLGLTHNEYDAFMFIAEQRSTTPKELAATLRFTTGATTAMIDRLENVDLVHRIPNPDDRRSILIEPTPHGQSQAGWVISTYTRLAAEGVSTHATLTPEQLTETVTHITSIITDRIRKIAEDA</sequence>
<organism evidence="2 3">
    <name type="scientific">Subtercola boreus</name>
    <dbReference type="NCBI Taxonomy" id="120213"/>
    <lineage>
        <taxon>Bacteria</taxon>
        <taxon>Bacillati</taxon>
        <taxon>Actinomycetota</taxon>
        <taxon>Actinomycetes</taxon>
        <taxon>Micrococcales</taxon>
        <taxon>Microbacteriaceae</taxon>
        <taxon>Subtercola</taxon>
    </lineage>
</organism>
<name>A0A3E0VV74_9MICO</name>
<dbReference type="InterPro" id="IPR036390">
    <property type="entry name" value="WH_DNA-bd_sf"/>
</dbReference>